<feature type="transmembrane region" description="Helical" evidence="1">
    <location>
        <begin position="124"/>
        <end position="147"/>
    </location>
</feature>
<reference evidence="3 4" key="1">
    <citation type="journal article" date="2019" name="Int. J. Syst. Evol. Microbiol.">
        <title>The Global Catalogue of Microorganisms (GCM) 10K type strain sequencing project: providing services to taxonomists for standard genome sequencing and annotation.</title>
        <authorList>
            <consortium name="The Broad Institute Genomics Platform"/>
            <consortium name="The Broad Institute Genome Sequencing Center for Infectious Disease"/>
            <person name="Wu L."/>
            <person name="Ma J."/>
        </authorList>
    </citation>
    <scope>NUCLEOTIDE SEQUENCE [LARGE SCALE GENOMIC DNA]</scope>
    <source>
        <strain evidence="3 4">DT72</strain>
    </source>
</reference>
<keyword evidence="1" id="KW-1133">Transmembrane helix</keyword>
<gene>
    <name evidence="3" type="ORF">ACFQJ6_22385</name>
</gene>
<keyword evidence="1" id="KW-0472">Membrane</keyword>
<dbReference type="Pfam" id="PF25934">
    <property type="entry name" value="DUF7979"/>
    <property type="match status" value="1"/>
</dbReference>
<evidence type="ECO:0000313" key="4">
    <source>
        <dbReference type="Proteomes" id="UP001596407"/>
    </source>
</evidence>
<evidence type="ECO:0000259" key="2">
    <source>
        <dbReference type="Pfam" id="PF25934"/>
    </source>
</evidence>
<dbReference type="AlphaFoldDB" id="A0ABD5WPH5"/>
<protein>
    <recommendedName>
        <fullName evidence="2">DUF7979 domain-containing protein</fullName>
    </recommendedName>
</protein>
<keyword evidence="4" id="KW-1185">Reference proteome</keyword>
<feature type="transmembrane region" description="Helical" evidence="1">
    <location>
        <begin position="21"/>
        <end position="40"/>
    </location>
</feature>
<comment type="caution">
    <text evidence="3">The sequence shown here is derived from an EMBL/GenBank/DDBJ whole genome shotgun (WGS) entry which is preliminary data.</text>
</comment>
<name>A0ABD5WPH5_9EURY</name>
<keyword evidence="1" id="KW-0812">Transmembrane</keyword>
<feature type="transmembrane region" description="Helical" evidence="1">
    <location>
        <begin position="178"/>
        <end position="203"/>
    </location>
</feature>
<sequence>MPGVPSRERLTSIPPRKRLPALLLVLAAVALAASSAWVVYDDFRPYYSLTVTQVGATPDDADVLDARNLPTEAEIAFEQARDGGHVVHERPEWLDTFPLYDSVYVRADGTVYELWARSDGLDGISLVLAVPAVALALGLGGVGAWSYRREKVRVPLTILAGLCTALAVSLGWPFPGTLFVAGLGIGPAKTAIFAALAASVGTWRGLGRRSLA</sequence>
<evidence type="ECO:0000256" key="1">
    <source>
        <dbReference type="SAM" id="Phobius"/>
    </source>
</evidence>
<dbReference type="InterPro" id="IPR058285">
    <property type="entry name" value="DUF7979"/>
</dbReference>
<dbReference type="RefSeq" id="WP_276279571.1">
    <property type="nucleotide sequence ID" value="NZ_CP119809.1"/>
</dbReference>
<dbReference type="EMBL" id="JBHSZH010000005">
    <property type="protein sequence ID" value="MFC7082421.1"/>
    <property type="molecule type" value="Genomic_DNA"/>
</dbReference>
<feature type="domain" description="DUF7979" evidence="2">
    <location>
        <begin position="47"/>
        <end position="115"/>
    </location>
</feature>
<dbReference type="Proteomes" id="UP001596407">
    <property type="component" value="Unassembled WGS sequence"/>
</dbReference>
<evidence type="ECO:0000313" key="3">
    <source>
        <dbReference type="EMBL" id="MFC7082421.1"/>
    </source>
</evidence>
<proteinExistence type="predicted"/>
<accession>A0ABD5WPH5</accession>
<feature type="transmembrane region" description="Helical" evidence="1">
    <location>
        <begin position="154"/>
        <end position="172"/>
    </location>
</feature>
<dbReference type="GeneID" id="79304147"/>
<organism evidence="3 4">
    <name type="scientific">Halorussus caseinilyticus</name>
    <dbReference type="NCBI Taxonomy" id="3034025"/>
    <lineage>
        <taxon>Archaea</taxon>
        <taxon>Methanobacteriati</taxon>
        <taxon>Methanobacteriota</taxon>
        <taxon>Stenosarchaea group</taxon>
        <taxon>Halobacteria</taxon>
        <taxon>Halobacteriales</taxon>
        <taxon>Haladaptataceae</taxon>
        <taxon>Halorussus</taxon>
    </lineage>
</organism>